<sequence>MIKELEELPYFTLANLALYLKDKKNAGVYASNWMKKKEIYRIRDGIYVSSKKVSEIPLSGKMNSYNEFIATNLIYTPSYLSLEYVLFENGILSENVYHFTLVSTKKTANFKNHFWKFIYHSIKPDFFSGYTLIEKDGFIIYKATPEKALFDWFYFKRGIIWEESYFRELRLNMENVHLGRFEKLLNKHKSKKIDRVFIFLKKLKWSEKA</sequence>
<evidence type="ECO:0008006" key="2">
    <source>
        <dbReference type="Google" id="ProtNLM"/>
    </source>
</evidence>
<organism evidence="1">
    <name type="scientific">uncultured bacterium</name>
    <name type="common">gcode 4</name>
    <dbReference type="NCBI Taxonomy" id="1234023"/>
    <lineage>
        <taxon>Bacteria</taxon>
        <taxon>environmental samples</taxon>
    </lineage>
</organism>
<accession>K1YMU9</accession>
<reference evidence="1" key="1">
    <citation type="journal article" date="2012" name="Science">
        <title>Fermentation, hydrogen, and sulfur metabolism in multiple uncultivated bacterial phyla.</title>
        <authorList>
            <person name="Wrighton K.C."/>
            <person name="Thomas B.C."/>
            <person name="Sharon I."/>
            <person name="Miller C.S."/>
            <person name="Castelle C.J."/>
            <person name="VerBerkmoes N.C."/>
            <person name="Wilkins M.J."/>
            <person name="Hettich R.L."/>
            <person name="Lipton M.S."/>
            <person name="Williams K.H."/>
            <person name="Long P.E."/>
            <person name="Banfield J.F."/>
        </authorList>
    </citation>
    <scope>NUCLEOTIDE SEQUENCE [LARGE SCALE GENOMIC DNA]</scope>
</reference>
<evidence type="ECO:0000313" key="1">
    <source>
        <dbReference type="EMBL" id="EKD44290.1"/>
    </source>
</evidence>
<proteinExistence type="predicted"/>
<comment type="caution">
    <text evidence="1">The sequence shown here is derived from an EMBL/GenBank/DDBJ whole genome shotgun (WGS) entry which is preliminary data.</text>
</comment>
<name>K1YMU9_9BACT</name>
<gene>
    <name evidence="1" type="ORF">ACD_71C00185G0001</name>
</gene>
<dbReference type="AlphaFoldDB" id="K1YMU9"/>
<dbReference type="EMBL" id="AMFJ01028916">
    <property type="protein sequence ID" value="EKD44290.1"/>
    <property type="molecule type" value="Genomic_DNA"/>
</dbReference>
<protein>
    <recommendedName>
        <fullName evidence="2">Transcriptional regulator, AbiEi antitoxin, Type IV TA system</fullName>
    </recommendedName>
</protein>